<dbReference type="KEGG" id="bad:BAD_1252"/>
<evidence type="ECO:0000313" key="2">
    <source>
        <dbReference type="Proteomes" id="UP000008702"/>
    </source>
</evidence>
<gene>
    <name evidence="1" type="ordered locus">BAD_1252</name>
</gene>
<dbReference type="HOGENOM" id="CLU_1486295_0_0_11"/>
<dbReference type="EMBL" id="AP009256">
    <property type="protein sequence ID" value="BAF40033.1"/>
    <property type="molecule type" value="Genomic_DNA"/>
</dbReference>
<accession>A1A2V0</accession>
<dbReference type="Proteomes" id="UP000008702">
    <property type="component" value="Chromosome"/>
</dbReference>
<reference evidence="1 2" key="1">
    <citation type="submission" date="2006-12" db="EMBL/GenBank/DDBJ databases">
        <title>Bifidobacterium adolescentis complete genome sequence.</title>
        <authorList>
            <person name="Suzuki T."/>
            <person name="Tsuda Y."/>
            <person name="Kanou N."/>
            <person name="Inoue T."/>
            <person name="Kumazaki K."/>
            <person name="Nagano S."/>
            <person name="Hirai S."/>
            <person name="Tanaka K."/>
            <person name="Watanabe K."/>
        </authorList>
    </citation>
    <scope>NUCLEOTIDE SEQUENCE [LARGE SCALE GENOMIC DNA]</scope>
    <source>
        <strain evidence="2">ATCC 15703 / DSM 20083 / NCTC 11814 / E194a</strain>
    </source>
</reference>
<protein>
    <submittedName>
        <fullName evidence="1">Uncharacterized protein</fullName>
    </submittedName>
</protein>
<proteinExistence type="predicted"/>
<name>A1A2V0_BIFAA</name>
<keyword evidence="2" id="KW-1185">Reference proteome</keyword>
<dbReference type="AlphaFoldDB" id="A1A2V0"/>
<evidence type="ECO:0000313" key="1">
    <source>
        <dbReference type="EMBL" id="BAF40033.1"/>
    </source>
</evidence>
<organism evidence="1 2">
    <name type="scientific">Bifidobacterium adolescentis (strain ATCC 15703 / DSM 20083 / NCTC 11814 / E194a)</name>
    <dbReference type="NCBI Taxonomy" id="367928"/>
    <lineage>
        <taxon>Bacteria</taxon>
        <taxon>Bacillati</taxon>
        <taxon>Actinomycetota</taxon>
        <taxon>Actinomycetes</taxon>
        <taxon>Bifidobacteriales</taxon>
        <taxon>Bifidobacteriaceae</taxon>
        <taxon>Bifidobacterium</taxon>
    </lineage>
</organism>
<sequence length="181" mass="20603">MHAPVEILEHPLIRMWIRFGKTVEVEIADERKPPQGWCGGTDQKCSPAQFARSSRRWHGHGHSHKDARAEEPVVPVGEQISERFEATSRAHRAQHDPAWDTWVGADGQRAPRVHVPVFCAHADGGTSRSAMRAHQPYAARSGPGGERWNRWRHLDRLRGEYLRAPVIVSGCGNDRIRHWRI</sequence>